<dbReference type="Proteomes" id="UP001195483">
    <property type="component" value="Unassembled WGS sequence"/>
</dbReference>
<comment type="caution">
    <text evidence="2">The sequence shown here is derived from an EMBL/GenBank/DDBJ whole genome shotgun (WGS) entry which is preliminary data.</text>
</comment>
<feature type="compositionally biased region" description="Basic and acidic residues" evidence="1">
    <location>
        <begin position="1"/>
        <end position="10"/>
    </location>
</feature>
<evidence type="ECO:0000313" key="3">
    <source>
        <dbReference type="Proteomes" id="UP001195483"/>
    </source>
</evidence>
<organism evidence="2 3">
    <name type="scientific">Potamilus streckersoni</name>
    <dbReference type="NCBI Taxonomy" id="2493646"/>
    <lineage>
        <taxon>Eukaryota</taxon>
        <taxon>Metazoa</taxon>
        <taxon>Spiralia</taxon>
        <taxon>Lophotrochozoa</taxon>
        <taxon>Mollusca</taxon>
        <taxon>Bivalvia</taxon>
        <taxon>Autobranchia</taxon>
        <taxon>Heteroconchia</taxon>
        <taxon>Palaeoheterodonta</taxon>
        <taxon>Unionida</taxon>
        <taxon>Unionoidea</taxon>
        <taxon>Unionidae</taxon>
        <taxon>Ambleminae</taxon>
        <taxon>Lampsilini</taxon>
        <taxon>Potamilus</taxon>
    </lineage>
</organism>
<reference evidence="2" key="1">
    <citation type="journal article" date="2021" name="Genome Biol. Evol.">
        <title>A High-Quality Reference Genome for a Parasitic Bivalve with Doubly Uniparental Inheritance (Bivalvia: Unionida).</title>
        <authorList>
            <person name="Smith C.H."/>
        </authorList>
    </citation>
    <scope>NUCLEOTIDE SEQUENCE</scope>
    <source>
        <strain evidence="2">CHS0354</strain>
    </source>
</reference>
<evidence type="ECO:0000313" key="2">
    <source>
        <dbReference type="EMBL" id="KAK3595373.1"/>
    </source>
</evidence>
<dbReference type="EMBL" id="JAEAOA010000576">
    <property type="protein sequence ID" value="KAK3595373.1"/>
    <property type="molecule type" value="Genomic_DNA"/>
</dbReference>
<gene>
    <name evidence="2" type="ORF">CHS0354_008798</name>
</gene>
<feature type="region of interest" description="Disordered" evidence="1">
    <location>
        <begin position="1"/>
        <end position="33"/>
    </location>
</feature>
<proteinExistence type="predicted"/>
<sequence length="62" mass="7241">MIGDRKESEKTFAQARNRAHKMHLQNPKKDKREIAEKHATDADKAAKVNDMRTLYNCTRKQS</sequence>
<dbReference type="AlphaFoldDB" id="A0AAE0SPS1"/>
<protein>
    <submittedName>
        <fullName evidence="2">Uncharacterized protein</fullName>
    </submittedName>
</protein>
<keyword evidence="3" id="KW-1185">Reference proteome</keyword>
<reference evidence="2" key="2">
    <citation type="journal article" date="2021" name="Genome Biol. Evol.">
        <title>Developing a high-quality reference genome for a parasitic bivalve with doubly uniparental inheritance (Bivalvia: Unionida).</title>
        <authorList>
            <person name="Smith C.H."/>
        </authorList>
    </citation>
    <scope>NUCLEOTIDE SEQUENCE</scope>
    <source>
        <strain evidence="2">CHS0354</strain>
        <tissue evidence="2">Mantle</tissue>
    </source>
</reference>
<accession>A0AAE0SPS1</accession>
<evidence type="ECO:0000256" key="1">
    <source>
        <dbReference type="SAM" id="MobiDB-lite"/>
    </source>
</evidence>
<reference evidence="2" key="3">
    <citation type="submission" date="2023-05" db="EMBL/GenBank/DDBJ databases">
        <authorList>
            <person name="Smith C.H."/>
        </authorList>
    </citation>
    <scope>NUCLEOTIDE SEQUENCE</scope>
    <source>
        <strain evidence="2">CHS0354</strain>
        <tissue evidence="2">Mantle</tissue>
    </source>
</reference>
<name>A0AAE0SPS1_9BIVA</name>